<dbReference type="InterPro" id="IPR051460">
    <property type="entry name" value="HdrC_iron-sulfur_subunit"/>
</dbReference>
<reference evidence="2 3" key="1">
    <citation type="journal article" date="2015" name="Appl. Environ. Microbiol.">
        <title>Nanoarchaeota, Their Sulfolobales Host, and Nanoarchaeota Virus Distribution across Yellowstone National Park Hot Springs.</title>
        <authorList>
            <person name="Munson-McGee J.H."/>
            <person name="Field E.K."/>
            <person name="Bateson M."/>
            <person name="Rooney C."/>
            <person name="Stepanauskas R."/>
            <person name="Young M.J."/>
        </authorList>
    </citation>
    <scope>NUCLEOTIDE SEQUENCE [LARGE SCALE GENOMIC DNA]</scope>
    <source>
        <strain evidence="2">SCGC AC-742_N10</strain>
    </source>
</reference>
<dbReference type="InterPro" id="IPR004017">
    <property type="entry name" value="Cys_rich_dom"/>
</dbReference>
<evidence type="ECO:0000259" key="1">
    <source>
        <dbReference type="Pfam" id="PF02754"/>
    </source>
</evidence>
<proteinExistence type="predicted"/>
<dbReference type="Proteomes" id="UP000245638">
    <property type="component" value="Unassembled WGS sequence"/>
</dbReference>
<organism evidence="2 3">
    <name type="scientific">Acidianus hospitalis</name>
    <dbReference type="NCBI Taxonomy" id="563177"/>
    <lineage>
        <taxon>Archaea</taxon>
        <taxon>Thermoproteota</taxon>
        <taxon>Thermoprotei</taxon>
        <taxon>Sulfolobales</taxon>
        <taxon>Sulfolobaceae</taxon>
        <taxon>Acidianus</taxon>
    </lineage>
</organism>
<dbReference type="EMBL" id="QEFD01000044">
    <property type="protein sequence ID" value="PVU77199.1"/>
    <property type="molecule type" value="Genomic_DNA"/>
</dbReference>
<dbReference type="Pfam" id="PF02754">
    <property type="entry name" value="CCG"/>
    <property type="match status" value="1"/>
</dbReference>
<evidence type="ECO:0000313" key="3">
    <source>
        <dbReference type="Proteomes" id="UP000245638"/>
    </source>
</evidence>
<dbReference type="GO" id="GO:0005886">
    <property type="term" value="C:plasma membrane"/>
    <property type="evidence" value="ECO:0007669"/>
    <property type="project" value="TreeGrafter"/>
</dbReference>
<sequence length="291" mass="33084">MNNLSEIGKILVDNLNRYYMPFPVDKKVCSEWAKDLPKGGNTIIYTSCMYQIEPAVGMFLKFLPSISSFKGLMPLARLVKPSRSQLDRAYKILNNIVKALEKSGIKPGYLYEEEPYSGAILLEMGFLEEFGEYAKKVVSLFKEKGVRKIITVDPHTHNALTRYQEFVKHDLEIVNYLELVNYTKKVEGEFTIHDSCLYSRFLGLREKYRGLIEKSGIKLVEDEMITGKDTSSCCGGPLGPVDLKVSEKISENRAKDLEKLSKKLLVVCPICYVTLLPHFKGEIMDIAEVIF</sequence>
<gene>
    <name evidence="2" type="ORF">DDW13_01265</name>
</gene>
<feature type="domain" description="Cysteine-rich" evidence="1">
    <location>
        <begin position="191"/>
        <end position="275"/>
    </location>
</feature>
<comment type="caution">
    <text evidence="2">The sequence shown here is derived from an EMBL/GenBank/DDBJ whole genome shotgun (WGS) entry which is preliminary data.</text>
</comment>
<protein>
    <submittedName>
        <fullName evidence="2">Fe-S oxidoreductase</fullName>
    </submittedName>
</protein>
<name>A0A2T9XAS8_9CREN</name>
<dbReference type="PANTHER" id="PTHR43255:SF2">
    <property type="entry name" value="HETERODISULFIDE REDUCTASE RELATED PROTEIN"/>
    <property type="match status" value="1"/>
</dbReference>
<dbReference type="AlphaFoldDB" id="A0A2T9XAS8"/>
<dbReference type="GO" id="GO:0016491">
    <property type="term" value="F:oxidoreductase activity"/>
    <property type="evidence" value="ECO:0007669"/>
    <property type="project" value="UniProtKB-ARBA"/>
</dbReference>
<evidence type="ECO:0000313" key="2">
    <source>
        <dbReference type="EMBL" id="PVU77199.1"/>
    </source>
</evidence>
<dbReference type="PANTHER" id="PTHR43255">
    <property type="entry name" value="IRON-SULFUR-BINDING OXIDOREDUCTASE FADF-RELATED-RELATED"/>
    <property type="match status" value="1"/>
</dbReference>
<accession>A0A2T9XAS8</accession>